<sequence length="88" mass="10035">MDTGSSVPSPAVQSLTKEEVTQAVQEALRRQSTQQKSLLEDERRRLMQSFAESFQVAISQFLQSAELGQLGQLTVFANWQVVRFLYRE</sequence>
<protein>
    <submittedName>
        <fullName evidence="1">Uncharacterized protein</fullName>
    </submittedName>
</protein>
<dbReference type="Proteomes" id="UP000821866">
    <property type="component" value="Chromosome 1"/>
</dbReference>
<accession>A0A9J6F597</accession>
<comment type="caution">
    <text evidence="1">The sequence shown here is derived from an EMBL/GenBank/DDBJ whole genome shotgun (WGS) entry which is preliminary data.</text>
</comment>
<keyword evidence="2" id="KW-1185">Reference proteome</keyword>
<reference evidence="1" key="2">
    <citation type="submission" date="2021-09" db="EMBL/GenBank/DDBJ databases">
        <authorList>
            <person name="Jia N."/>
            <person name="Wang J."/>
            <person name="Shi W."/>
            <person name="Du L."/>
            <person name="Sun Y."/>
            <person name="Zhan W."/>
            <person name="Jiang J."/>
            <person name="Wang Q."/>
            <person name="Zhang B."/>
            <person name="Ji P."/>
            <person name="Sakyi L.B."/>
            <person name="Cui X."/>
            <person name="Yuan T."/>
            <person name="Jiang B."/>
            <person name="Yang W."/>
            <person name="Lam T.T.-Y."/>
            <person name="Chang Q."/>
            <person name="Ding S."/>
            <person name="Wang X."/>
            <person name="Zhu J."/>
            <person name="Ruan X."/>
            <person name="Zhao L."/>
            <person name="Wei J."/>
            <person name="Que T."/>
            <person name="Du C."/>
            <person name="Cheng J."/>
            <person name="Dai P."/>
            <person name="Han X."/>
            <person name="Huang E."/>
            <person name="Gao Y."/>
            <person name="Liu J."/>
            <person name="Shao H."/>
            <person name="Ye R."/>
            <person name="Li L."/>
            <person name="Wei W."/>
            <person name="Wang X."/>
            <person name="Wang C."/>
            <person name="Huo Q."/>
            <person name="Li W."/>
            <person name="Guo W."/>
            <person name="Chen H."/>
            <person name="Chen S."/>
            <person name="Zhou L."/>
            <person name="Zhou L."/>
            <person name="Ni X."/>
            <person name="Tian J."/>
            <person name="Zhou Y."/>
            <person name="Sheng Y."/>
            <person name="Liu T."/>
            <person name="Pan Y."/>
            <person name="Xia L."/>
            <person name="Li J."/>
            <person name="Zhao F."/>
            <person name="Cao W."/>
        </authorList>
    </citation>
    <scope>NUCLEOTIDE SEQUENCE</scope>
    <source>
        <strain evidence="1">Rmic-2018</strain>
        <tissue evidence="1">Larvae</tissue>
    </source>
</reference>
<evidence type="ECO:0000313" key="2">
    <source>
        <dbReference type="Proteomes" id="UP000821866"/>
    </source>
</evidence>
<reference evidence="1" key="1">
    <citation type="journal article" date="2020" name="Cell">
        <title>Large-Scale Comparative Analyses of Tick Genomes Elucidate Their Genetic Diversity and Vector Capacities.</title>
        <authorList>
            <consortium name="Tick Genome and Microbiome Consortium (TIGMIC)"/>
            <person name="Jia N."/>
            <person name="Wang J."/>
            <person name="Shi W."/>
            <person name="Du L."/>
            <person name="Sun Y."/>
            <person name="Zhan W."/>
            <person name="Jiang J.F."/>
            <person name="Wang Q."/>
            <person name="Zhang B."/>
            <person name="Ji P."/>
            <person name="Bell-Sakyi L."/>
            <person name="Cui X.M."/>
            <person name="Yuan T.T."/>
            <person name="Jiang B.G."/>
            <person name="Yang W.F."/>
            <person name="Lam T.T."/>
            <person name="Chang Q.C."/>
            <person name="Ding S.J."/>
            <person name="Wang X.J."/>
            <person name="Zhu J.G."/>
            <person name="Ruan X.D."/>
            <person name="Zhao L."/>
            <person name="Wei J.T."/>
            <person name="Ye R.Z."/>
            <person name="Que T.C."/>
            <person name="Du C.H."/>
            <person name="Zhou Y.H."/>
            <person name="Cheng J.X."/>
            <person name="Dai P.F."/>
            <person name="Guo W.B."/>
            <person name="Han X.H."/>
            <person name="Huang E.J."/>
            <person name="Li L.F."/>
            <person name="Wei W."/>
            <person name="Gao Y.C."/>
            <person name="Liu J.Z."/>
            <person name="Shao H.Z."/>
            <person name="Wang X."/>
            <person name="Wang C.C."/>
            <person name="Yang T.C."/>
            <person name="Huo Q.B."/>
            <person name="Li W."/>
            <person name="Chen H.Y."/>
            <person name="Chen S.E."/>
            <person name="Zhou L.G."/>
            <person name="Ni X.B."/>
            <person name="Tian J.H."/>
            <person name="Sheng Y."/>
            <person name="Liu T."/>
            <person name="Pan Y.S."/>
            <person name="Xia L.Y."/>
            <person name="Li J."/>
            <person name="Zhao F."/>
            <person name="Cao W.C."/>
        </authorList>
    </citation>
    <scope>NUCLEOTIDE SEQUENCE</scope>
    <source>
        <strain evidence="1">Rmic-2018</strain>
    </source>
</reference>
<name>A0A9J6F597_RHIMP</name>
<gene>
    <name evidence="1" type="ORF">HPB51_017510</name>
</gene>
<evidence type="ECO:0000313" key="1">
    <source>
        <dbReference type="EMBL" id="KAH8041708.1"/>
    </source>
</evidence>
<dbReference type="EMBL" id="JABSTU010000001">
    <property type="protein sequence ID" value="KAH8041708.1"/>
    <property type="molecule type" value="Genomic_DNA"/>
</dbReference>
<organism evidence="1 2">
    <name type="scientific">Rhipicephalus microplus</name>
    <name type="common">Cattle tick</name>
    <name type="synonym">Boophilus microplus</name>
    <dbReference type="NCBI Taxonomy" id="6941"/>
    <lineage>
        <taxon>Eukaryota</taxon>
        <taxon>Metazoa</taxon>
        <taxon>Ecdysozoa</taxon>
        <taxon>Arthropoda</taxon>
        <taxon>Chelicerata</taxon>
        <taxon>Arachnida</taxon>
        <taxon>Acari</taxon>
        <taxon>Parasitiformes</taxon>
        <taxon>Ixodida</taxon>
        <taxon>Ixodoidea</taxon>
        <taxon>Ixodidae</taxon>
        <taxon>Rhipicephalinae</taxon>
        <taxon>Rhipicephalus</taxon>
        <taxon>Boophilus</taxon>
    </lineage>
</organism>
<proteinExistence type="predicted"/>
<dbReference type="AlphaFoldDB" id="A0A9J6F597"/>